<organism evidence="2 3">
    <name type="scientific">Petrolisthes cinctipes</name>
    <name type="common">Flat porcelain crab</name>
    <dbReference type="NCBI Taxonomy" id="88211"/>
    <lineage>
        <taxon>Eukaryota</taxon>
        <taxon>Metazoa</taxon>
        <taxon>Ecdysozoa</taxon>
        <taxon>Arthropoda</taxon>
        <taxon>Crustacea</taxon>
        <taxon>Multicrustacea</taxon>
        <taxon>Malacostraca</taxon>
        <taxon>Eumalacostraca</taxon>
        <taxon>Eucarida</taxon>
        <taxon>Decapoda</taxon>
        <taxon>Pleocyemata</taxon>
        <taxon>Anomura</taxon>
        <taxon>Galatheoidea</taxon>
        <taxon>Porcellanidae</taxon>
        <taxon>Petrolisthes</taxon>
    </lineage>
</organism>
<evidence type="ECO:0000256" key="1">
    <source>
        <dbReference type="SAM" id="MobiDB-lite"/>
    </source>
</evidence>
<name>A0AAE1BP67_PETCI</name>
<comment type="caution">
    <text evidence="2">The sequence shown here is derived from an EMBL/GenBank/DDBJ whole genome shotgun (WGS) entry which is preliminary data.</text>
</comment>
<sequence length="748" mass="84205">MEDSGNTRENQCTPSLALATEDQTVKVDQHLSTVKCQLRRPNGKPTTMYNPGFDDSESTNNTTERKSTMLGATAVPSTSGQPTPPQTSTTFRASVSTTTTAAVTSSTYSEADYYCHEGLTITKNIIRFKNVKIIANNTYMSNNETTRTDIKTHNNAEDTQAQNSTGHRRKLFGKKPVFKVGETVINSTTPLSIPRSTSPPHKDHIKLNPGTSTSHQDHHTGTLTTKSHHHHHNVNTNNMGSTHTNTTTTHKHAAAWSSQMAKLRHTSEIAQHAARAEKMAEERSREKLTTILHLDRTIEKTRHAFHVTKRFLYPRRLLKYFRKKRIMAQWERLQESRRSLDSLSVKELVNLKFMLEERLRSFEESSSSVTSSQPSTQSLGAAVTPSPDKLLPYMYTTHTVMGQSTEDQAVKVDQHLSTVKCQLRRPNKKPTTMYNPGFDDSESTNNTTTERKSTMLGATAVPSTSGQPTPPQTSTTFRASVSTTTTAAVTSSTYSEADYYCHEGLTITKNIIRFKNVKIIANNTYMSNNETTRTDIKTHNNAEDTQAQNSTGQRRKLFGKKPVFKVGDTVINSTTPLSIPRSITPPHCTSTPHQDHIKLNPGTSTSHQNLGSTRTATTHKHAAALSSQMAKLRHTSEIAQHAARAEKMAEERRREKLTTILHLDRTIEKTRHVFHVTKRFLYPRRLLKYFRKKRIMAQWERLQESRRSLDSLSVKELVDLKFMLEERLRSFEESSSSVTSSQPSTQSL</sequence>
<feature type="compositionally biased region" description="Polar residues" evidence="1">
    <location>
        <begin position="601"/>
        <end position="611"/>
    </location>
</feature>
<feature type="region of interest" description="Disordered" evidence="1">
    <location>
        <begin position="577"/>
        <end position="611"/>
    </location>
</feature>
<evidence type="ECO:0000313" key="2">
    <source>
        <dbReference type="EMBL" id="KAK3854422.1"/>
    </source>
</evidence>
<dbReference type="Proteomes" id="UP001286313">
    <property type="component" value="Unassembled WGS sequence"/>
</dbReference>
<protein>
    <submittedName>
        <fullName evidence="2">Uncharacterized protein</fullName>
    </submittedName>
</protein>
<dbReference type="AlphaFoldDB" id="A0AAE1BP67"/>
<feature type="region of interest" description="Disordered" evidence="1">
    <location>
        <begin position="364"/>
        <end position="387"/>
    </location>
</feature>
<gene>
    <name evidence="2" type="ORF">Pcinc_039099</name>
</gene>
<proteinExistence type="predicted"/>
<feature type="compositionally biased region" description="Low complexity" evidence="1">
    <location>
        <begin position="234"/>
        <end position="246"/>
    </location>
</feature>
<feature type="compositionally biased region" description="Low complexity" evidence="1">
    <location>
        <begin position="76"/>
        <end position="93"/>
    </location>
</feature>
<reference evidence="2" key="1">
    <citation type="submission" date="2023-10" db="EMBL/GenBank/DDBJ databases">
        <title>Genome assemblies of two species of porcelain crab, Petrolisthes cinctipes and Petrolisthes manimaculis (Anomura: Porcellanidae).</title>
        <authorList>
            <person name="Angst P."/>
        </authorList>
    </citation>
    <scope>NUCLEOTIDE SEQUENCE</scope>
    <source>
        <strain evidence="2">PB745_01</strain>
        <tissue evidence="2">Gill</tissue>
    </source>
</reference>
<feature type="compositionally biased region" description="Low complexity" evidence="1">
    <location>
        <begin position="364"/>
        <end position="378"/>
    </location>
</feature>
<feature type="compositionally biased region" description="Polar residues" evidence="1">
    <location>
        <begin position="188"/>
        <end position="199"/>
    </location>
</feature>
<dbReference type="EMBL" id="JAWQEG010006583">
    <property type="protein sequence ID" value="KAK3854422.1"/>
    <property type="molecule type" value="Genomic_DNA"/>
</dbReference>
<feature type="compositionally biased region" description="Low complexity" evidence="1">
    <location>
        <begin position="462"/>
        <end position="479"/>
    </location>
</feature>
<feature type="region of interest" description="Disordered" evidence="1">
    <location>
        <begin position="39"/>
        <end position="93"/>
    </location>
</feature>
<accession>A0AAE1BP67</accession>
<feature type="region of interest" description="Disordered" evidence="1">
    <location>
        <begin position="188"/>
        <end position="246"/>
    </location>
</feature>
<feature type="region of interest" description="Disordered" evidence="1">
    <location>
        <begin position="426"/>
        <end position="479"/>
    </location>
</feature>
<keyword evidence="3" id="KW-1185">Reference proteome</keyword>
<evidence type="ECO:0000313" key="3">
    <source>
        <dbReference type="Proteomes" id="UP001286313"/>
    </source>
</evidence>